<feature type="compositionally biased region" description="Basic residues" evidence="1">
    <location>
        <begin position="299"/>
        <end position="308"/>
    </location>
</feature>
<organism evidence="2">
    <name type="scientific">uncultured Actinomycetospora sp</name>
    <dbReference type="NCBI Taxonomy" id="1135996"/>
    <lineage>
        <taxon>Bacteria</taxon>
        <taxon>Bacillati</taxon>
        <taxon>Actinomycetota</taxon>
        <taxon>Actinomycetes</taxon>
        <taxon>Pseudonocardiales</taxon>
        <taxon>Pseudonocardiaceae</taxon>
        <taxon>Actinomycetospora</taxon>
        <taxon>environmental samples</taxon>
    </lineage>
</organism>
<feature type="region of interest" description="Disordered" evidence="1">
    <location>
        <begin position="216"/>
        <end position="318"/>
    </location>
</feature>
<feature type="region of interest" description="Disordered" evidence="1">
    <location>
        <begin position="1"/>
        <end position="113"/>
    </location>
</feature>
<feature type="compositionally biased region" description="Low complexity" evidence="1">
    <location>
        <begin position="147"/>
        <end position="159"/>
    </location>
</feature>
<reference evidence="2" key="1">
    <citation type="submission" date="2020-02" db="EMBL/GenBank/DDBJ databases">
        <authorList>
            <person name="Meier V. D."/>
        </authorList>
    </citation>
    <scope>NUCLEOTIDE SEQUENCE</scope>
    <source>
        <strain evidence="2">AVDCRST_MAG54</strain>
    </source>
</reference>
<dbReference type="AlphaFoldDB" id="A0A6J4JM63"/>
<feature type="compositionally biased region" description="Basic residues" evidence="1">
    <location>
        <begin position="30"/>
        <end position="61"/>
    </location>
</feature>
<feature type="compositionally biased region" description="Basic and acidic residues" evidence="1">
    <location>
        <begin position="244"/>
        <end position="257"/>
    </location>
</feature>
<proteinExistence type="predicted"/>
<feature type="non-terminal residue" evidence="2">
    <location>
        <position position="318"/>
    </location>
</feature>
<sequence>VPVRRPYRRARPHRTERGRGDVSAGQRRERGPRHARRVRGLERRRGRREHRGRAPRAALGRHRADRDRPRRVLRLPGLAAHRAPRGRRQPRHRLAHHAAPPLPPARLGAGPHPRARHRAQHALARLLRRGHRAGPGAGRRHGDHARGAAGRHPAHAPGTGHRHVVRQGLRRAVPAAALALPGAHRHRRGPPGRLRAGGLPGHLVLGRRAALRLPAARAEGHDRAAAAGRGGPRRRGAARRAARAGREVGAHGLGDGRRGRRGARVRQGPRGGRRRRDRPRGGLGRGDRRRLRAVPPSARSRRHGRWPARPRQGSLGAV</sequence>
<feature type="region of interest" description="Disordered" evidence="1">
    <location>
        <begin position="132"/>
        <end position="161"/>
    </location>
</feature>
<evidence type="ECO:0000313" key="2">
    <source>
        <dbReference type="EMBL" id="CAA9282141.1"/>
    </source>
</evidence>
<dbReference type="EMBL" id="CADCTH010000469">
    <property type="protein sequence ID" value="CAA9282141.1"/>
    <property type="molecule type" value="Genomic_DNA"/>
</dbReference>
<gene>
    <name evidence="2" type="ORF">AVDCRST_MAG54-3697</name>
</gene>
<name>A0A6J4JM63_9PSEU</name>
<feature type="compositionally biased region" description="Basic residues" evidence="1">
    <location>
        <begin position="82"/>
        <end position="96"/>
    </location>
</feature>
<protein>
    <submittedName>
        <fullName evidence="2">PFIG00823557: AC2 (Proteasome assembly chaperone) family</fullName>
    </submittedName>
</protein>
<feature type="compositionally biased region" description="Basic residues" evidence="1">
    <location>
        <begin position="132"/>
        <end position="143"/>
    </location>
</feature>
<evidence type="ECO:0000256" key="1">
    <source>
        <dbReference type="SAM" id="MobiDB-lite"/>
    </source>
</evidence>
<feature type="compositionally biased region" description="Basic residues" evidence="1">
    <location>
        <begin position="231"/>
        <end position="243"/>
    </location>
</feature>
<feature type="compositionally biased region" description="Low complexity" evidence="1">
    <location>
        <begin position="191"/>
        <end position="200"/>
    </location>
</feature>
<feature type="non-terminal residue" evidence="2">
    <location>
        <position position="1"/>
    </location>
</feature>
<feature type="region of interest" description="Disordered" evidence="1">
    <location>
        <begin position="180"/>
        <end position="200"/>
    </location>
</feature>
<dbReference type="GO" id="GO:0000502">
    <property type="term" value="C:proteasome complex"/>
    <property type="evidence" value="ECO:0007669"/>
    <property type="project" value="UniProtKB-KW"/>
</dbReference>
<keyword evidence="2" id="KW-0647">Proteasome</keyword>
<feature type="compositionally biased region" description="Basic residues" evidence="1">
    <location>
        <begin position="1"/>
        <end position="12"/>
    </location>
</feature>
<accession>A0A6J4JM63</accession>